<dbReference type="Pfam" id="PF13309">
    <property type="entry name" value="HTH_22"/>
    <property type="match status" value="1"/>
</dbReference>
<reference evidence="4 5" key="1">
    <citation type="submission" date="2020-12" db="EMBL/GenBank/DDBJ databases">
        <title>FDA dAtabase for Regulatory Grade micrObial Sequences (FDA-ARGOS): Supporting development and validation of Infectious Disease Dx tests.</title>
        <authorList>
            <person name="Sproer C."/>
            <person name="Gronow S."/>
            <person name="Severitt S."/>
            <person name="Schroder I."/>
            <person name="Tallon L."/>
            <person name="Sadzewicz L."/>
            <person name="Zhao X."/>
            <person name="Boylan J."/>
            <person name="Ott S."/>
            <person name="Bowen H."/>
            <person name="Vavikolanu K."/>
            <person name="Mehta A."/>
            <person name="Aluvathingal J."/>
            <person name="Nadendla S."/>
            <person name="Lowell S."/>
            <person name="Myers T."/>
            <person name="Yan Y."/>
            <person name="Sichtig H."/>
        </authorList>
    </citation>
    <scope>NUCLEOTIDE SEQUENCE [LARGE SCALE GENOMIC DNA]</scope>
    <source>
        <strain evidence="4 5">FDAARGOS_985</strain>
    </source>
</reference>
<evidence type="ECO:0000313" key="5">
    <source>
        <dbReference type="Proteomes" id="UP000595220"/>
    </source>
</evidence>
<dbReference type="InterPro" id="IPR039445">
    <property type="entry name" value="DauR-like_HTH"/>
</dbReference>
<sequence length="240" mass="26159">MATPHETAQQRPDEHERLLSLLVQLARPLQASIPGQSEVVIHYLPQLPNSIVAIEGDVTGRRVGDPATNTLLEAAAQGQLKTNIGYTTRAPDDRTLSSSTVIVTDSSGEGVAALCINRDVTKLLNAQEIIRELLPEGEETPASSSSVPPAQARENTDERFVRDVDELTQLLLHEAVTEQGADPQKLTREQRVAAVVSLKDRGFFLLRDAAEQAASALGVSRFTIYNYLNESVDEEDESHV</sequence>
<evidence type="ECO:0000256" key="1">
    <source>
        <dbReference type="SAM" id="MobiDB-lite"/>
    </source>
</evidence>
<dbReference type="RefSeq" id="WP_050695541.1">
    <property type="nucleotide sequence ID" value="NZ_CP012072.1"/>
</dbReference>
<dbReference type="PANTHER" id="PTHR35568">
    <property type="entry name" value="TRANSCRIPTIONAL REGULATOR DAUR"/>
    <property type="match status" value="1"/>
</dbReference>
<proteinExistence type="predicted"/>
<feature type="region of interest" description="Disordered" evidence="1">
    <location>
        <begin position="134"/>
        <end position="156"/>
    </location>
</feature>
<feature type="compositionally biased region" description="Low complexity" evidence="1">
    <location>
        <begin position="141"/>
        <end position="152"/>
    </location>
</feature>
<protein>
    <submittedName>
        <fullName evidence="4">PAS domain-containing protein</fullName>
    </submittedName>
</protein>
<evidence type="ECO:0000259" key="3">
    <source>
        <dbReference type="Pfam" id="PF13309"/>
    </source>
</evidence>
<dbReference type="EMBL" id="CP066065">
    <property type="protein sequence ID" value="QQC43613.1"/>
    <property type="molecule type" value="Genomic_DNA"/>
</dbReference>
<keyword evidence="5" id="KW-1185">Reference proteome</keyword>
<dbReference type="Pfam" id="PF08348">
    <property type="entry name" value="PAS_6"/>
    <property type="match status" value="1"/>
</dbReference>
<feature type="domain" description="Transcriptional regulator DauR-like HTH" evidence="3">
    <location>
        <begin position="171"/>
        <end position="229"/>
    </location>
</feature>
<evidence type="ECO:0000259" key="2">
    <source>
        <dbReference type="Pfam" id="PF08348"/>
    </source>
</evidence>
<evidence type="ECO:0000313" key="4">
    <source>
        <dbReference type="EMBL" id="QQC43613.1"/>
    </source>
</evidence>
<accession>A0AAQ0BXB0</accession>
<feature type="domain" description="YheO-like" evidence="2">
    <location>
        <begin position="22"/>
        <end position="128"/>
    </location>
</feature>
<dbReference type="InterPro" id="IPR039446">
    <property type="entry name" value="DauR-like"/>
</dbReference>
<dbReference type="KEGG" id="amy:ADJ76_07935"/>
<gene>
    <name evidence="4" type="ORF">I6H42_07460</name>
</gene>
<dbReference type="InterPro" id="IPR013559">
    <property type="entry name" value="YheO"/>
</dbReference>
<dbReference type="PANTHER" id="PTHR35568:SF1">
    <property type="entry name" value="TRANSCRIPTIONAL REGULATOR DAUR"/>
    <property type="match status" value="1"/>
</dbReference>
<name>A0AAQ0BXB0_9ACTO</name>
<dbReference type="Proteomes" id="UP000595220">
    <property type="component" value="Chromosome"/>
</dbReference>
<organism evidence="4 5">
    <name type="scientific">Schaalia meyeri</name>
    <dbReference type="NCBI Taxonomy" id="52773"/>
    <lineage>
        <taxon>Bacteria</taxon>
        <taxon>Bacillati</taxon>
        <taxon>Actinomycetota</taxon>
        <taxon>Actinomycetes</taxon>
        <taxon>Actinomycetales</taxon>
        <taxon>Actinomycetaceae</taxon>
        <taxon>Schaalia</taxon>
    </lineage>
</organism>
<dbReference type="AlphaFoldDB" id="A0AAQ0BXB0"/>